<dbReference type="GO" id="GO:0017177">
    <property type="term" value="C:glucosidase II complex"/>
    <property type="evidence" value="ECO:0007669"/>
    <property type="project" value="TreeGrafter"/>
</dbReference>
<feature type="region of interest" description="Disordered" evidence="5">
    <location>
        <begin position="229"/>
        <end position="252"/>
    </location>
</feature>
<evidence type="ECO:0000256" key="2">
    <source>
        <dbReference type="ARBA" id="ARBA00022729"/>
    </source>
</evidence>
<dbReference type="InterPro" id="IPR039794">
    <property type="entry name" value="Gtb1-like"/>
</dbReference>
<evidence type="ECO:0000259" key="7">
    <source>
        <dbReference type="PROSITE" id="PS51914"/>
    </source>
</evidence>
<dbReference type="OMA" id="YENGQHC"/>
<feature type="chain" id="PRO_5004018036" description="Glucosidase 2 subunit beta" evidence="6">
    <location>
        <begin position="34"/>
        <end position="553"/>
    </location>
</feature>
<dbReference type="Pfam" id="PF13015">
    <property type="entry name" value="PRKCSH_1"/>
    <property type="match status" value="1"/>
</dbReference>
<keyword evidence="2 6" id="KW-0732">Signal</keyword>
<dbReference type="GeneID" id="16995443"/>
<dbReference type="STRING" id="280699.M1VJB4"/>
<dbReference type="PROSITE" id="PS51914">
    <property type="entry name" value="MRH"/>
    <property type="match status" value="1"/>
</dbReference>
<organism evidence="8 9">
    <name type="scientific">Cyanidioschyzon merolae (strain NIES-3377 / 10D)</name>
    <name type="common">Unicellular red alga</name>
    <dbReference type="NCBI Taxonomy" id="280699"/>
    <lineage>
        <taxon>Eukaryota</taxon>
        <taxon>Rhodophyta</taxon>
        <taxon>Bangiophyceae</taxon>
        <taxon>Cyanidiales</taxon>
        <taxon>Cyanidiaceae</taxon>
        <taxon>Cyanidioschyzon</taxon>
    </lineage>
</organism>
<dbReference type="InterPro" id="IPR002172">
    <property type="entry name" value="LDrepeatLR_classA_rpt"/>
</dbReference>
<dbReference type="InterPro" id="IPR009011">
    <property type="entry name" value="Man6P_isomerase_rcpt-bd_dom_sf"/>
</dbReference>
<dbReference type="Pfam" id="PF12999">
    <property type="entry name" value="PRKCSH-like"/>
    <property type="match status" value="1"/>
</dbReference>
<dbReference type="KEGG" id="cme:CYME_CMN288C"/>
<dbReference type="InterPro" id="IPR028146">
    <property type="entry name" value="PRKCSH_N"/>
</dbReference>
<dbReference type="InterPro" id="IPR044865">
    <property type="entry name" value="MRH_dom"/>
</dbReference>
<dbReference type="OrthoDB" id="28322at2759"/>
<dbReference type="SUPFAM" id="SSF50911">
    <property type="entry name" value="Mannose 6-phosphate receptor domain"/>
    <property type="match status" value="1"/>
</dbReference>
<evidence type="ECO:0000256" key="1">
    <source>
        <dbReference type="ARBA" id="ARBA00022387"/>
    </source>
</evidence>
<feature type="signal peptide" evidence="6">
    <location>
        <begin position="1"/>
        <end position="33"/>
    </location>
</feature>
<keyword evidence="4" id="KW-1015">Disulfide bond</keyword>
<evidence type="ECO:0000256" key="6">
    <source>
        <dbReference type="SAM" id="SignalP"/>
    </source>
</evidence>
<protein>
    <recommendedName>
        <fullName evidence="1">Glucosidase 2 subunit beta</fullName>
    </recommendedName>
</protein>
<evidence type="ECO:0000256" key="3">
    <source>
        <dbReference type="ARBA" id="ARBA00022824"/>
    </source>
</evidence>
<dbReference type="GO" id="GO:0006491">
    <property type="term" value="P:N-glycan processing"/>
    <property type="evidence" value="ECO:0007669"/>
    <property type="project" value="TreeGrafter"/>
</dbReference>
<feature type="domain" description="MRH" evidence="7">
    <location>
        <begin position="421"/>
        <end position="530"/>
    </location>
</feature>
<keyword evidence="3" id="KW-0256">Endoplasmic reticulum</keyword>
<dbReference type="HOGENOM" id="CLU_016834_2_1_1"/>
<evidence type="ECO:0000256" key="5">
    <source>
        <dbReference type="SAM" id="MobiDB-lite"/>
    </source>
</evidence>
<dbReference type="InterPro" id="IPR036607">
    <property type="entry name" value="PRKCSH"/>
</dbReference>
<dbReference type="Gene3D" id="2.70.130.10">
    <property type="entry name" value="Mannose-6-phosphate receptor binding domain"/>
    <property type="match status" value="1"/>
</dbReference>
<dbReference type="RefSeq" id="XP_005537399.1">
    <property type="nucleotide sequence ID" value="XM_005537342.1"/>
</dbReference>
<dbReference type="EMBL" id="AP006496">
    <property type="protein sequence ID" value="BAM81363.1"/>
    <property type="molecule type" value="Genomic_DNA"/>
</dbReference>
<gene>
    <name evidence="8" type="ORF">CYME_CMN288C</name>
</gene>
<evidence type="ECO:0000313" key="9">
    <source>
        <dbReference type="Proteomes" id="UP000007014"/>
    </source>
</evidence>
<reference evidence="8 9" key="1">
    <citation type="journal article" date="2004" name="Nature">
        <title>Genome sequence of the ultrasmall unicellular red alga Cyanidioschyzon merolae 10D.</title>
        <authorList>
            <person name="Matsuzaki M."/>
            <person name="Misumi O."/>
            <person name="Shin-i T."/>
            <person name="Maruyama S."/>
            <person name="Takahara M."/>
            <person name="Miyagishima S."/>
            <person name="Mori T."/>
            <person name="Nishida K."/>
            <person name="Yagisawa F."/>
            <person name="Nishida K."/>
            <person name="Yoshida Y."/>
            <person name="Nishimura Y."/>
            <person name="Nakao S."/>
            <person name="Kobayashi T."/>
            <person name="Momoyama Y."/>
            <person name="Higashiyama T."/>
            <person name="Minoda A."/>
            <person name="Sano M."/>
            <person name="Nomoto H."/>
            <person name="Oishi K."/>
            <person name="Hayashi H."/>
            <person name="Ohta F."/>
            <person name="Nishizaka S."/>
            <person name="Haga S."/>
            <person name="Miura S."/>
            <person name="Morishita T."/>
            <person name="Kabeya Y."/>
            <person name="Terasawa K."/>
            <person name="Suzuki Y."/>
            <person name="Ishii Y."/>
            <person name="Asakawa S."/>
            <person name="Takano H."/>
            <person name="Ohta N."/>
            <person name="Kuroiwa H."/>
            <person name="Tanaka K."/>
            <person name="Shimizu N."/>
            <person name="Sugano S."/>
            <person name="Sato N."/>
            <person name="Nozaki H."/>
            <person name="Ogasawara N."/>
            <person name="Kohara Y."/>
            <person name="Kuroiwa T."/>
        </authorList>
    </citation>
    <scope>NUCLEOTIDE SEQUENCE [LARGE SCALE GENOMIC DNA]</scope>
    <source>
        <strain evidence="8 9">10D</strain>
    </source>
</reference>
<evidence type="ECO:0000256" key="4">
    <source>
        <dbReference type="ARBA" id="ARBA00023157"/>
    </source>
</evidence>
<dbReference type="PANTHER" id="PTHR12630">
    <property type="entry name" value="N-LINKED OLIGOSACCHARIDE PROCESSING"/>
    <property type="match status" value="1"/>
</dbReference>
<dbReference type="AlphaFoldDB" id="M1VJB4"/>
<dbReference type="PANTHER" id="PTHR12630:SF1">
    <property type="entry name" value="GLUCOSIDASE 2 SUBUNIT BETA"/>
    <property type="match status" value="1"/>
</dbReference>
<evidence type="ECO:0000313" key="8">
    <source>
        <dbReference type="EMBL" id="BAM81363.1"/>
    </source>
</evidence>
<dbReference type="Proteomes" id="UP000007014">
    <property type="component" value="Chromosome 14"/>
</dbReference>
<dbReference type="CDD" id="cd00112">
    <property type="entry name" value="LDLa"/>
    <property type="match status" value="1"/>
</dbReference>
<keyword evidence="9" id="KW-1185">Reference proteome</keyword>
<accession>M1VJB4</accession>
<sequence length="553" mass="62606">MKLGRLGTPVMRPALHVWCLLWLCALLTEFVAAGTIQRVIGADPETERRFIAQIASLGGFRCSNDSGTLLPPSFLNDDYCDCPNGADEPGTAACAGLAPLSQKFFCPGEDNDKQTLPLSWVNDGQCDCCDGSDEWLSGVQCENVCDVLRSERLRELELQLARYRQGLEKRAELVEEAARIRQAEGNQLVVTKRQRLAEAERTLAAIEQKRRFFETWLRWFDTSTEALADAGERPPAQQQDAQQQASPSGLAEMVTSEVERELAAVPSERDLTTAPQAKPLWRRWWWWSWRRHHFWERFIGASDSSAPIVELDEPVDLESTACMRLMRLQAPIWVVQRFERLWGQHLAPMERIRRSVGRFAAPLLKRSVQHRHIRTCLRLAQGGVARAHREREEAARALEEAQRLEDAYLGPQDVLLGMRDHPCLRKTVGQYDYEVCLLQHVKQYERVSRGSHTGIVLGSFAYAEHVSVNWSGSPDKLALQYLGGDMCWNGPQREATVIVECDPNLSILTVTETERCKYRVTLQGPLGCFEEALAELERQRARLSVQQQPASSS</sequence>
<dbReference type="eggNOG" id="KOG2397">
    <property type="taxonomic scope" value="Eukaryota"/>
</dbReference>
<dbReference type="Gramene" id="CMN288CT">
    <property type="protein sequence ID" value="CMN288CT"/>
    <property type="gene ID" value="CMN288C"/>
</dbReference>
<reference evidence="8 9" key="2">
    <citation type="journal article" date="2007" name="BMC Biol.">
        <title>A 100%-complete sequence reveals unusually simple genomic features in the hot-spring red alga Cyanidioschyzon merolae.</title>
        <authorList>
            <person name="Nozaki H."/>
            <person name="Takano H."/>
            <person name="Misumi O."/>
            <person name="Terasawa K."/>
            <person name="Matsuzaki M."/>
            <person name="Maruyama S."/>
            <person name="Nishida K."/>
            <person name="Yagisawa F."/>
            <person name="Yoshida Y."/>
            <person name="Fujiwara T."/>
            <person name="Takio S."/>
            <person name="Tamura K."/>
            <person name="Chung S.J."/>
            <person name="Nakamura S."/>
            <person name="Kuroiwa H."/>
            <person name="Tanaka K."/>
            <person name="Sato N."/>
            <person name="Kuroiwa T."/>
        </authorList>
    </citation>
    <scope>NUCLEOTIDE SEQUENCE [LARGE SCALE GENOMIC DNA]</scope>
    <source>
        <strain evidence="8 9">10D</strain>
    </source>
</reference>
<name>M1VJB4_CYAM1</name>
<proteinExistence type="predicted"/>
<feature type="compositionally biased region" description="Low complexity" evidence="5">
    <location>
        <begin position="236"/>
        <end position="245"/>
    </location>
</feature>